<sequence>MCLEKRRSNTTSLLPLTMPQADRQQADKQEADEAYSERERASGNKLWGVYISEAQSYDQGLIDGWRSEMDGLLIFAGLFSGVVTTFIIESYKTLNPDSGSQTVVLLSQTVVLLNQISHQLGNSNNGTAVMDALPPPAVFSPPASSLICNALWFTSLALSLSSALVATLVEQWAREYQHRTTMFSSPSIRSRVYMYLYYGLRRFNMHAVVGVPPLLLHAALLLFFAGLVAFLVPINIIIMGISSALLLLFVSVYGTFTALPLFFFDSPYQTPLSRILWSLKQNLGHRLQAHVRRTAAKDPESLTDLSVPVDTCMQAQSMVEAMTSVALQSTVDVETRALAWAIRSLSDDDEFQPFVEGLTQALWDFEKNEGRAAYRAHFERLLRDPQVRLCQRLGDFMAGSNSDLLEHPVRLRRQLSVLRALWAVCAFSIAFGSPLECPIGETDVNSALLGPKFLGSAEVQMLVPGVAALIRLNIIEFWAAQPNGEATHQALARLAIKTIRTGDGRSITTALFLTSGRSTFEEEKRWAYAQYLINLSESPASFQRELTHSLFHRSPVPFLAGDQDPVMVEALELLIGIESEEKTDNHVFAARQMICAIAQTSTYPPPSAHESEYMLPTGLAPFLVRHPSLAIFMPGSVWQPDLEEKYTRYLCNCMLFNLVHQLDLQASVDSLKLIYYHLDDIHSKHLEDLDAHLLTLHTLRSSSARTACIHVHHVVALVQSVAVCCISWDLSEATRGLGVFDDEDWFRTVIRLDDKKWMERRLTREDDTVPIFIRSCALFGVITTFLEQCAQNPDQMELDFDFETLTLMIQRAMVSGLGWSLVLPTKIQRRFAVAVSAFLHKYPEDSLAEDRRLGRLLCSAISPPSFQDPLGFESRGWINDPVALQVLDRAVFDTQKDYEQPTHQYNAQKIRKRIQMWLYLPENIFADFVSLVTDGS</sequence>
<organism evidence="4 5">
    <name type="scientific">Mycena citricolor</name>
    <dbReference type="NCBI Taxonomy" id="2018698"/>
    <lineage>
        <taxon>Eukaryota</taxon>
        <taxon>Fungi</taxon>
        <taxon>Dikarya</taxon>
        <taxon>Basidiomycota</taxon>
        <taxon>Agaricomycotina</taxon>
        <taxon>Agaricomycetes</taxon>
        <taxon>Agaricomycetidae</taxon>
        <taxon>Agaricales</taxon>
        <taxon>Marasmiineae</taxon>
        <taxon>Mycenaceae</taxon>
        <taxon>Mycena</taxon>
    </lineage>
</organism>
<evidence type="ECO:0000256" key="2">
    <source>
        <dbReference type="SAM" id="Phobius"/>
    </source>
</evidence>
<dbReference type="EMBL" id="CAVNYO010000421">
    <property type="protein sequence ID" value="CAK5278204.1"/>
    <property type="molecule type" value="Genomic_DNA"/>
</dbReference>
<dbReference type="AlphaFoldDB" id="A0AAD2HKP5"/>
<keyword evidence="5" id="KW-1185">Reference proteome</keyword>
<gene>
    <name evidence="4" type="ORF">MYCIT1_LOCUS27486</name>
</gene>
<comment type="caution">
    <text evidence="4">The sequence shown here is derived from an EMBL/GenBank/DDBJ whole genome shotgun (WGS) entry which is preliminary data.</text>
</comment>
<evidence type="ECO:0000256" key="1">
    <source>
        <dbReference type="SAM" id="MobiDB-lite"/>
    </source>
</evidence>
<evidence type="ECO:0000259" key="3">
    <source>
        <dbReference type="Pfam" id="PF20153"/>
    </source>
</evidence>
<feature type="domain" description="DUF6535" evidence="3">
    <location>
        <begin position="47"/>
        <end position="232"/>
    </location>
</feature>
<name>A0AAD2HKP5_9AGAR</name>
<feature type="transmembrane region" description="Helical" evidence="2">
    <location>
        <begin position="71"/>
        <end position="88"/>
    </location>
</feature>
<feature type="compositionally biased region" description="Basic and acidic residues" evidence="1">
    <location>
        <begin position="24"/>
        <end position="39"/>
    </location>
</feature>
<feature type="transmembrane region" description="Helical" evidence="2">
    <location>
        <begin position="244"/>
        <end position="264"/>
    </location>
</feature>
<proteinExistence type="predicted"/>
<accession>A0AAD2HKP5</accession>
<dbReference type="Pfam" id="PF20153">
    <property type="entry name" value="DUF6535"/>
    <property type="match status" value="1"/>
</dbReference>
<dbReference type="Proteomes" id="UP001295794">
    <property type="component" value="Unassembled WGS sequence"/>
</dbReference>
<evidence type="ECO:0000313" key="4">
    <source>
        <dbReference type="EMBL" id="CAK5278204.1"/>
    </source>
</evidence>
<feature type="transmembrane region" description="Helical" evidence="2">
    <location>
        <begin position="214"/>
        <end position="238"/>
    </location>
</feature>
<feature type="region of interest" description="Disordered" evidence="1">
    <location>
        <begin position="1"/>
        <end position="39"/>
    </location>
</feature>
<protein>
    <recommendedName>
        <fullName evidence="3">DUF6535 domain-containing protein</fullName>
    </recommendedName>
</protein>
<keyword evidence="2" id="KW-1133">Transmembrane helix</keyword>
<reference evidence="4" key="1">
    <citation type="submission" date="2023-11" db="EMBL/GenBank/DDBJ databases">
        <authorList>
            <person name="De Vega J J."/>
            <person name="De Vega J J."/>
        </authorList>
    </citation>
    <scope>NUCLEOTIDE SEQUENCE</scope>
</reference>
<dbReference type="InterPro" id="IPR045338">
    <property type="entry name" value="DUF6535"/>
</dbReference>
<keyword evidence="2" id="KW-0812">Transmembrane</keyword>
<evidence type="ECO:0000313" key="5">
    <source>
        <dbReference type="Proteomes" id="UP001295794"/>
    </source>
</evidence>
<keyword evidence="2" id="KW-0472">Membrane</keyword>